<gene>
    <name evidence="1" type="ORF">CCMSSC00406_0007977</name>
</gene>
<reference evidence="1 2" key="1">
    <citation type="journal article" date="2021" name="Appl. Environ. Microbiol.">
        <title>Genetic linkage and physical mapping for an oyster mushroom Pleurotus cornucopiae and QTL analysis for the trait cap color.</title>
        <authorList>
            <person name="Zhang Y."/>
            <person name="Gao W."/>
            <person name="Sonnenberg A."/>
            <person name="Chen Q."/>
            <person name="Zhang J."/>
            <person name="Huang C."/>
        </authorList>
    </citation>
    <scope>NUCLEOTIDE SEQUENCE [LARGE SCALE GENOMIC DNA]</scope>
    <source>
        <strain evidence="1">CCMSSC00406</strain>
    </source>
</reference>
<dbReference type="Proteomes" id="UP000824881">
    <property type="component" value="Unassembled WGS sequence"/>
</dbReference>
<name>A0ACB7IJM6_PLECO</name>
<sequence>MDPLSITTALLAFIEIGVRIKQMVSKVAANTELLQDLLDEVLANLESLKDFTTRHREELLASKELRRSLEQIGSQLDRVHSRCHLQASSYKRRNRNVVTLLKTALRVWRGADRVQQDVTRLKEMLQSALLRVHLFIAARSELGISRTERNLLVFQSELRTHMDRFDAAFNQHLCGPDAWSPSSTVLGHYELDAVDKRYLSYKGVSIFEAIQTVRIHHIVDNGVPLPCFTTYGVIKEQSPQRVLDVMMSMAEACHAVHAFQSGHPTTCDTLALTYLMRYSDLTDHLPCCTTRTCIRRQVRDFVERALREAIRVSDDMVLWIMLYFPIPWRINCDSDRTSIKRQKQVVCICRELLSRRLAVGGPYSPTFYLGRLTTALGHLATYYARRGNSDEVLHTVTELIHCVFSDNAMPVEEYAPASLTWIQDVLPIDFLPVNTNFAFMNDARLVQSHAAALAVATETLSSIANYSVARLLGGLAFRMIQGLRRLADRLPHDFYLLTYHDVYLRKELPVLLVISRPLSGTSFIDDVEGETTFEDEAIEWGIAI</sequence>
<dbReference type="EMBL" id="WQMT02000010">
    <property type="protein sequence ID" value="KAG9218422.1"/>
    <property type="molecule type" value="Genomic_DNA"/>
</dbReference>
<evidence type="ECO:0000313" key="2">
    <source>
        <dbReference type="Proteomes" id="UP000824881"/>
    </source>
</evidence>
<organism evidence="1 2">
    <name type="scientific">Pleurotus cornucopiae</name>
    <name type="common">Cornucopia mushroom</name>
    <dbReference type="NCBI Taxonomy" id="5321"/>
    <lineage>
        <taxon>Eukaryota</taxon>
        <taxon>Fungi</taxon>
        <taxon>Dikarya</taxon>
        <taxon>Basidiomycota</taxon>
        <taxon>Agaricomycotina</taxon>
        <taxon>Agaricomycetes</taxon>
        <taxon>Agaricomycetidae</taxon>
        <taxon>Agaricales</taxon>
        <taxon>Pleurotineae</taxon>
        <taxon>Pleurotaceae</taxon>
        <taxon>Pleurotus</taxon>
    </lineage>
</organism>
<comment type="caution">
    <text evidence="1">The sequence shown here is derived from an EMBL/GenBank/DDBJ whole genome shotgun (WGS) entry which is preliminary data.</text>
</comment>
<keyword evidence="2" id="KW-1185">Reference proteome</keyword>
<accession>A0ACB7IJM6</accession>
<proteinExistence type="predicted"/>
<protein>
    <submittedName>
        <fullName evidence="1">Uncharacterized protein</fullName>
    </submittedName>
</protein>
<evidence type="ECO:0000313" key="1">
    <source>
        <dbReference type="EMBL" id="KAG9218422.1"/>
    </source>
</evidence>